<dbReference type="EMBL" id="CM042012">
    <property type="protein sequence ID" value="KAI3751460.1"/>
    <property type="molecule type" value="Genomic_DNA"/>
</dbReference>
<accession>A0ACB9DYC6</accession>
<protein>
    <submittedName>
        <fullName evidence="1">Uncharacterized protein</fullName>
    </submittedName>
</protein>
<reference evidence="2" key="1">
    <citation type="journal article" date="2022" name="Mol. Ecol. Resour.">
        <title>The genomes of chicory, endive, great burdock and yacon provide insights into Asteraceae palaeo-polyploidization history and plant inulin production.</title>
        <authorList>
            <person name="Fan W."/>
            <person name="Wang S."/>
            <person name="Wang H."/>
            <person name="Wang A."/>
            <person name="Jiang F."/>
            <person name="Liu H."/>
            <person name="Zhao H."/>
            <person name="Xu D."/>
            <person name="Zhang Y."/>
        </authorList>
    </citation>
    <scope>NUCLEOTIDE SEQUENCE [LARGE SCALE GENOMIC DNA]</scope>
    <source>
        <strain evidence="2">cv. Punajuju</strain>
    </source>
</reference>
<organism evidence="1 2">
    <name type="scientific">Cichorium intybus</name>
    <name type="common">Chicory</name>
    <dbReference type="NCBI Taxonomy" id="13427"/>
    <lineage>
        <taxon>Eukaryota</taxon>
        <taxon>Viridiplantae</taxon>
        <taxon>Streptophyta</taxon>
        <taxon>Embryophyta</taxon>
        <taxon>Tracheophyta</taxon>
        <taxon>Spermatophyta</taxon>
        <taxon>Magnoliopsida</taxon>
        <taxon>eudicotyledons</taxon>
        <taxon>Gunneridae</taxon>
        <taxon>Pentapetalae</taxon>
        <taxon>asterids</taxon>
        <taxon>campanulids</taxon>
        <taxon>Asterales</taxon>
        <taxon>Asteraceae</taxon>
        <taxon>Cichorioideae</taxon>
        <taxon>Cichorieae</taxon>
        <taxon>Cichoriinae</taxon>
        <taxon>Cichorium</taxon>
    </lineage>
</organism>
<comment type="caution">
    <text evidence="1">The sequence shown here is derived from an EMBL/GenBank/DDBJ whole genome shotgun (WGS) entry which is preliminary data.</text>
</comment>
<gene>
    <name evidence="1" type="ORF">L2E82_22547</name>
</gene>
<dbReference type="Proteomes" id="UP001055811">
    <property type="component" value="Linkage Group LG04"/>
</dbReference>
<proteinExistence type="predicted"/>
<reference evidence="1 2" key="2">
    <citation type="journal article" date="2022" name="Mol. Ecol. Resour.">
        <title>The genomes of chicory, endive, great burdock and yacon provide insights into Asteraceae paleo-polyploidization history and plant inulin production.</title>
        <authorList>
            <person name="Fan W."/>
            <person name="Wang S."/>
            <person name="Wang H."/>
            <person name="Wang A."/>
            <person name="Jiang F."/>
            <person name="Liu H."/>
            <person name="Zhao H."/>
            <person name="Xu D."/>
            <person name="Zhang Y."/>
        </authorList>
    </citation>
    <scope>NUCLEOTIDE SEQUENCE [LARGE SCALE GENOMIC DNA]</scope>
    <source>
        <strain evidence="2">cv. Punajuju</strain>
        <tissue evidence="1">Leaves</tissue>
    </source>
</reference>
<keyword evidence="2" id="KW-1185">Reference proteome</keyword>
<sequence>MVSCLTKQIRGDKFDSDPSLYSQHRPNNSPKPNIISNPRSGFNAYGLSTSVSSGSIKPSIPPRIYPSSRQDQRSPSFSVPIP</sequence>
<evidence type="ECO:0000313" key="1">
    <source>
        <dbReference type="EMBL" id="KAI3751460.1"/>
    </source>
</evidence>
<name>A0ACB9DYC6_CICIN</name>
<evidence type="ECO:0000313" key="2">
    <source>
        <dbReference type="Proteomes" id="UP001055811"/>
    </source>
</evidence>